<organism evidence="2 3">
    <name type="scientific">Bifidobacterium santillanense</name>
    <dbReference type="NCBI Taxonomy" id="2809028"/>
    <lineage>
        <taxon>Bacteria</taxon>
        <taxon>Bacillati</taxon>
        <taxon>Actinomycetota</taxon>
        <taxon>Actinomycetes</taxon>
        <taxon>Bifidobacteriales</taxon>
        <taxon>Bifidobacteriaceae</taxon>
        <taxon>Bifidobacterium</taxon>
    </lineage>
</organism>
<evidence type="ECO:0000313" key="2">
    <source>
        <dbReference type="EMBL" id="MBT1173774.1"/>
    </source>
</evidence>
<proteinExistence type="predicted"/>
<protein>
    <submittedName>
        <fullName evidence="2">DUF805 domain-containing protein</fullName>
    </submittedName>
</protein>
<feature type="transmembrane region" description="Helical" evidence="1">
    <location>
        <begin position="12"/>
        <end position="30"/>
    </location>
</feature>
<evidence type="ECO:0000256" key="1">
    <source>
        <dbReference type="SAM" id="Phobius"/>
    </source>
</evidence>
<keyword evidence="1" id="KW-0812">Transmembrane</keyword>
<feature type="transmembrane region" description="Helical" evidence="1">
    <location>
        <begin position="108"/>
        <end position="135"/>
    </location>
</feature>
<dbReference type="Proteomes" id="UP000773064">
    <property type="component" value="Unassembled WGS sequence"/>
</dbReference>
<keyword evidence="1" id="KW-0472">Membrane</keyword>
<keyword evidence="1" id="KW-1133">Transmembrane helix</keyword>
<dbReference type="RefSeq" id="WP_214359009.1">
    <property type="nucleotide sequence ID" value="NZ_JAFEJS010000014.1"/>
</dbReference>
<feature type="transmembrane region" description="Helical" evidence="1">
    <location>
        <begin position="69"/>
        <end position="96"/>
    </location>
</feature>
<dbReference type="Pfam" id="PF05656">
    <property type="entry name" value="DUF805"/>
    <property type="match status" value="1"/>
</dbReference>
<dbReference type="PANTHER" id="PTHR34980:SF2">
    <property type="entry name" value="INNER MEMBRANE PROTEIN YHAH-RELATED"/>
    <property type="match status" value="1"/>
</dbReference>
<sequence>MTVSGRASRSEYWWWILISFVAALVLRFLSGATNGALGFLATIWALGTLLPGFTIAIRRLHDSNRPGWLIVTPYALWAVGGIAVLAGAAGAIFGAISMFGGTGGHVTAGVGGVAFLIGIVAILAGVVVNVVLMLAPSKPEGARFDAV</sequence>
<name>A0ABS5US68_9BIFI</name>
<dbReference type="PANTHER" id="PTHR34980">
    <property type="entry name" value="INNER MEMBRANE PROTEIN-RELATED-RELATED"/>
    <property type="match status" value="1"/>
</dbReference>
<comment type="caution">
    <text evidence="2">The sequence shown here is derived from an EMBL/GenBank/DDBJ whole genome shotgun (WGS) entry which is preliminary data.</text>
</comment>
<accession>A0ABS5US68</accession>
<feature type="transmembrane region" description="Helical" evidence="1">
    <location>
        <begin position="36"/>
        <end position="57"/>
    </location>
</feature>
<gene>
    <name evidence="2" type="ORF">JS528_10580</name>
</gene>
<dbReference type="EMBL" id="JAFEJS010000014">
    <property type="protein sequence ID" value="MBT1173774.1"/>
    <property type="molecule type" value="Genomic_DNA"/>
</dbReference>
<dbReference type="InterPro" id="IPR008523">
    <property type="entry name" value="DUF805"/>
</dbReference>
<reference evidence="2 3" key="1">
    <citation type="journal article" date="2021" name="Environ. Microbiol.">
        <title>Genetic insights into the dark matter of the mammalian gut microbiota through targeted genome reconstruction.</title>
        <authorList>
            <person name="Lugli G.A."/>
            <person name="Alessandri G."/>
            <person name="Milani C."/>
            <person name="Viappiani A."/>
            <person name="Fontana F."/>
            <person name="Tarracchini C."/>
            <person name="Mancabelli L."/>
            <person name="Argentini C."/>
            <person name="Ruiz L."/>
            <person name="Margolles A."/>
            <person name="van Sinderen D."/>
            <person name="Turroni F."/>
            <person name="Ventura M."/>
        </authorList>
    </citation>
    <scope>NUCLEOTIDE SEQUENCE [LARGE SCALE GENOMIC DNA]</scope>
    <source>
        <strain evidence="2 3">MA2</strain>
    </source>
</reference>
<evidence type="ECO:0000313" key="3">
    <source>
        <dbReference type="Proteomes" id="UP000773064"/>
    </source>
</evidence>
<keyword evidence="3" id="KW-1185">Reference proteome</keyword>